<feature type="transmembrane region" description="Helical" evidence="3">
    <location>
        <begin position="481"/>
        <end position="504"/>
    </location>
</feature>
<evidence type="ECO:0008006" key="7">
    <source>
        <dbReference type="Google" id="ProtNLM"/>
    </source>
</evidence>
<feature type="chain" id="PRO_5046177106" description="Iris" evidence="4">
    <location>
        <begin position="19"/>
        <end position="548"/>
    </location>
</feature>
<keyword evidence="1" id="KW-0175">Coiled coil</keyword>
<gene>
    <name evidence="6" type="primary">LOC121502906</name>
</gene>
<dbReference type="InterPro" id="IPR022048">
    <property type="entry name" value="Envelope_fusion-like"/>
</dbReference>
<reference evidence="6" key="2">
    <citation type="submission" date="2025-08" db="UniProtKB">
        <authorList>
            <consortium name="RefSeq"/>
        </authorList>
    </citation>
    <scope>IDENTIFICATION</scope>
    <source>
        <strain evidence="6">14028-0561.14</strain>
        <tissue evidence="6">Whole fly</tissue>
    </source>
</reference>
<evidence type="ECO:0000256" key="1">
    <source>
        <dbReference type="SAM" id="Coils"/>
    </source>
</evidence>
<feature type="signal peptide" evidence="4">
    <location>
        <begin position="1"/>
        <end position="18"/>
    </location>
</feature>
<evidence type="ECO:0000256" key="4">
    <source>
        <dbReference type="SAM" id="SignalP"/>
    </source>
</evidence>
<keyword evidence="4" id="KW-0732">Signal</keyword>
<protein>
    <recommendedName>
        <fullName evidence="7">Iris</fullName>
    </recommendedName>
</protein>
<keyword evidence="3" id="KW-1133">Transmembrane helix</keyword>
<evidence type="ECO:0000256" key="2">
    <source>
        <dbReference type="SAM" id="MobiDB-lite"/>
    </source>
</evidence>
<feature type="coiled-coil region" evidence="1">
    <location>
        <begin position="146"/>
        <end position="173"/>
    </location>
</feature>
<dbReference type="RefSeq" id="XP_041632959.1">
    <property type="nucleotide sequence ID" value="XM_041777025.2"/>
</dbReference>
<keyword evidence="3" id="KW-0472">Membrane</keyword>
<reference evidence="5" key="1">
    <citation type="submission" date="2025-05" db="UniProtKB">
        <authorList>
            <consortium name="RefSeq"/>
        </authorList>
    </citation>
    <scope>NUCLEOTIDE SEQUENCE [LARGE SCALE GENOMIC DNA]</scope>
    <source>
        <strain evidence="5">14028-0561.14</strain>
    </source>
</reference>
<name>A0ABM3C802_DROKI</name>
<keyword evidence="3" id="KW-0812">Transmembrane</keyword>
<evidence type="ECO:0000256" key="3">
    <source>
        <dbReference type="SAM" id="Phobius"/>
    </source>
</evidence>
<evidence type="ECO:0000313" key="6">
    <source>
        <dbReference type="RefSeq" id="XP_041632959.1"/>
    </source>
</evidence>
<keyword evidence="5" id="KW-1185">Reference proteome</keyword>
<evidence type="ECO:0000313" key="5">
    <source>
        <dbReference type="Proteomes" id="UP001652661"/>
    </source>
</evidence>
<organism evidence="5 6">
    <name type="scientific">Drosophila kikkawai</name>
    <name type="common">Fruit fly</name>
    <dbReference type="NCBI Taxonomy" id="30033"/>
    <lineage>
        <taxon>Eukaryota</taxon>
        <taxon>Metazoa</taxon>
        <taxon>Ecdysozoa</taxon>
        <taxon>Arthropoda</taxon>
        <taxon>Hexapoda</taxon>
        <taxon>Insecta</taxon>
        <taxon>Pterygota</taxon>
        <taxon>Neoptera</taxon>
        <taxon>Endopterygota</taxon>
        <taxon>Diptera</taxon>
        <taxon>Brachycera</taxon>
        <taxon>Muscomorpha</taxon>
        <taxon>Ephydroidea</taxon>
        <taxon>Drosophilidae</taxon>
        <taxon>Drosophila</taxon>
        <taxon>Sophophora</taxon>
    </lineage>
</organism>
<dbReference type="Pfam" id="PF12259">
    <property type="entry name" value="Baculo_F"/>
    <property type="match status" value="1"/>
</dbReference>
<accession>A0ABM3C802</accession>
<dbReference type="Proteomes" id="UP001652661">
    <property type="component" value="Chromosome 2R"/>
</dbReference>
<proteinExistence type="predicted"/>
<dbReference type="GeneID" id="121502906"/>
<feature type="region of interest" description="Disordered" evidence="2">
    <location>
        <begin position="517"/>
        <end position="548"/>
    </location>
</feature>
<sequence>MTALIWIFFLVALSIGSSKQAQLNQGDDGKVMTLKAFNNSLGTFVEFTGRAAIAMEDWTVYASFDLEQLIRESAFLETGYQSLKTYCETDNVLCIDSLYLQLTEFGDTMSYQGLTERAVPHDFRLKHLPLDDDEIANLLRDKYSVVDSTKNIKGSLKNLLDQLELEIDELLNNHKSNPMSIYYVTDQLSSLAAHIKRSQFALLEALTSANQRKLTPLILSVQQLETEILRIQPHIPAGRRLPVNQSTVSDVYRIASVSVQQLDKNHLVFEIKVPLIDAELFSLYRLTPIPRVQNGQIEVMDTETPYLAINNHQDRFFPLQNLGDCIELARERLICRHIQVTFGNGGFQNIPCGLAAIRNQSSGACQFRKVEKSSLWTQLLAPNSWMVALSQELSLTAVCSEDRQELDIRGSGILSIRSDCIVRSSAVILQGRPHQRGSSKIGFASLQSKTNTADHVSIQAALHQLQMRLDQQKMQGVGGTLIAVIAVCPVIGLVIILLSLVWLYRYHRKRQFRGAQNPVNDPEYDISRPQVKTNESKDGNLPLLEKSV</sequence>